<sequence>MNFKKLLLGIALLFSCVLLAQEKGDFNGFAGVSYPLASGSDLGVTAGIEYVFADNISAAPSYTYYFVGSGITSTQFDLDARYYLGDESFNWFLTGGISINSVSATGVSASNTGFTGGAGAIYSLSDSMNLLAVVKYHSEINGGGVLPMIGVSFGF</sequence>
<name>A0ABT5S4J3_9FLAO</name>
<comment type="caution">
    <text evidence="2">The sequence shown here is derived from an EMBL/GenBank/DDBJ whole genome shotgun (WGS) entry which is preliminary data.</text>
</comment>
<dbReference type="InterPro" id="IPR011250">
    <property type="entry name" value="OMP/PagP_B-barrel"/>
</dbReference>
<keyword evidence="1" id="KW-0732">Signal</keyword>
<protein>
    <recommendedName>
        <fullName evidence="4">Outer membrane protein beta-barrel domain-containing protein</fullName>
    </recommendedName>
</protein>
<dbReference type="EMBL" id="JAOSLC020000002">
    <property type="protein sequence ID" value="MDD7913026.1"/>
    <property type="molecule type" value="Genomic_DNA"/>
</dbReference>
<dbReference type="PROSITE" id="PS51257">
    <property type="entry name" value="PROKAR_LIPOPROTEIN"/>
    <property type="match status" value="1"/>
</dbReference>
<reference evidence="2" key="1">
    <citation type="submission" date="2023-02" db="EMBL/GenBank/DDBJ databases">
        <title>Polaribacter ponticola sp. nov., isolated from seawater.</title>
        <authorList>
            <person name="Baek J.H."/>
            <person name="Kim J.M."/>
            <person name="Choi D.G."/>
            <person name="Jeon C.O."/>
        </authorList>
    </citation>
    <scope>NUCLEOTIDE SEQUENCE</scope>
    <source>
        <strain evidence="2">MSW5</strain>
    </source>
</reference>
<organism evidence="2 3">
    <name type="scientific">Polaribacter ponticola</name>
    <dbReference type="NCBI Taxonomy" id="2978475"/>
    <lineage>
        <taxon>Bacteria</taxon>
        <taxon>Pseudomonadati</taxon>
        <taxon>Bacteroidota</taxon>
        <taxon>Flavobacteriia</taxon>
        <taxon>Flavobacteriales</taxon>
        <taxon>Flavobacteriaceae</taxon>
    </lineage>
</organism>
<proteinExistence type="predicted"/>
<gene>
    <name evidence="2" type="ORF">N5A56_000610</name>
</gene>
<keyword evidence="3" id="KW-1185">Reference proteome</keyword>
<dbReference type="Proteomes" id="UP001151478">
    <property type="component" value="Unassembled WGS sequence"/>
</dbReference>
<evidence type="ECO:0000256" key="1">
    <source>
        <dbReference type="SAM" id="SignalP"/>
    </source>
</evidence>
<accession>A0ABT5S4J3</accession>
<evidence type="ECO:0008006" key="4">
    <source>
        <dbReference type="Google" id="ProtNLM"/>
    </source>
</evidence>
<evidence type="ECO:0000313" key="2">
    <source>
        <dbReference type="EMBL" id="MDD7913026.1"/>
    </source>
</evidence>
<dbReference type="Gene3D" id="2.40.160.20">
    <property type="match status" value="1"/>
</dbReference>
<dbReference type="RefSeq" id="WP_265724256.1">
    <property type="nucleotide sequence ID" value="NZ_JAOSLC020000002.1"/>
</dbReference>
<feature type="chain" id="PRO_5047098494" description="Outer membrane protein beta-barrel domain-containing protein" evidence="1">
    <location>
        <begin position="21"/>
        <end position="155"/>
    </location>
</feature>
<dbReference type="SUPFAM" id="SSF56925">
    <property type="entry name" value="OMPA-like"/>
    <property type="match status" value="1"/>
</dbReference>
<evidence type="ECO:0000313" key="3">
    <source>
        <dbReference type="Proteomes" id="UP001151478"/>
    </source>
</evidence>
<feature type="signal peptide" evidence="1">
    <location>
        <begin position="1"/>
        <end position="20"/>
    </location>
</feature>